<name>A0ABY7ACN3_9FIRM</name>
<proteinExistence type="predicted"/>
<sequence>MMEEVFTRERIKTYFWLIFAPPFGLYRVLSRKSEFRRSEQWVWTMIVLITLVTYVKLIITG</sequence>
<dbReference type="RefSeq" id="WP_155857765.1">
    <property type="nucleotide sequence ID" value="NZ_CP113524.1"/>
</dbReference>
<evidence type="ECO:0000256" key="1">
    <source>
        <dbReference type="SAM" id="Phobius"/>
    </source>
</evidence>
<feature type="transmembrane region" description="Helical" evidence="1">
    <location>
        <begin position="41"/>
        <end position="59"/>
    </location>
</feature>
<evidence type="ECO:0000313" key="2">
    <source>
        <dbReference type="EMBL" id="WAJ24459.1"/>
    </source>
</evidence>
<dbReference type="EMBL" id="CP113524">
    <property type="protein sequence ID" value="WAJ24459.1"/>
    <property type="molecule type" value="Genomic_DNA"/>
</dbReference>
<keyword evidence="1" id="KW-0472">Membrane</keyword>
<feature type="transmembrane region" description="Helical" evidence="1">
    <location>
        <begin position="13"/>
        <end position="29"/>
    </location>
</feature>
<gene>
    <name evidence="2" type="ORF">OW255_02730</name>
</gene>
<keyword evidence="1" id="KW-1133">Transmembrane helix</keyword>
<dbReference type="Proteomes" id="UP001163115">
    <property type="component" value="Chromosome"/>
</dbReference>
<keyword evidence="3" id="KW-1185">Reference proteome</keyword>
<keyword evidence="1" id="KW-0812">Transmembrane</keyword>
<organism evidence="2 3">
    <name type="scientific">Lacrimispora xylanolytica</name>
    <dbReference type="NCBI Taxonomy" id="29375"/>
    <lineage>
        <taxon>Bacteria</taxon>
        <taxon>Bacillati</taxon>
        <taxon>Bacillota</taxon>
        <taxon>Clostridia</taxon>
        <taxon>Lachnospirales</taxon>
        <taxon>Lachnospiraceae</taxon>
        <taxon>Lacrimispora</taxon>
    </lineage>
</organism>
<protein>
    <submittedName>
        <fullName evidence="2">Uncharacterized protein</fullName>
    </submittedName>
</protein>
<accession>A0ABY7ACN3</accession>
<reference evidence="2" key="1">
    <citation type="submission" date="2022-11" db="EMBL/GenBank/DDBJ databases">
        <title>Lacrimispora xylanolytica sy1, complete genome.</title>
        <authorList>
            <person name="Choi S."/>
        </authorList>
    </citation>
    <scope>NUCLEOTIDE SEQUENCE</scope>
    <source>
        <strain evidence="2">Sy1</strain>
    </source>
</reference>
<evidence type="ECO:0000313" key="3">
    <source>
        <dbReference type="Proteomes" id="UP001163115"/>
    </source>
</evidence>